<dbReference type="PANTHER" id="PTHR12709:SF4">
    <property type="entry name" value="DNA-DIRECTED RNA POLYMERASE II SUBUNIT RPB7"/>
    <property type="match status" value="1"/>
</dbReference>
<protein>
    <recommendedName>
        <fullName evidence="6">DNA-directed RNA polymerase</fullName>
    </recommendedName>
</protein>
<dbReference type="Proteomes" id="UP000011081">
    <property type="component" value="Unassembled WGS sequence"/>
</dbReference>
<dbReference type="GeneID" id="19877970"/>
<keyword evidence="5" id="KW-1185">Reference proteome</keyword>
<evidence type="ECO:0008006" key="6">
    <source>
        <dbReference type="Google" id="ProtNLM"/>
    </source>
</evidence>
<organism evidence="4 5">
    <name type="scientific">Vavraia culicis (isolate floridensis)</name>
    <name type="common">Microsporidian parasite</name>
    <dbReference type="NCBI Taxonomy" id="948595"/>
    <lineage>
        <taxon>Eukaryota</taxon>
        <taxon>Fungi</taxon>
        <taxon>Fungi incertae sedis</taxon>
        <taxon>Microsporidia</taxon>
        <taxon>Pleistophoridae</taxon>
        <taxon>Vavraia</taxon>
    </lineage>
</organism>
<dbReference type="VEuPathDB" id="MicrosporidiaDB:VCUG_00079"/>
<name>L2GZG8_VAVCU</name>
<dbReference type="FunCoup" id="L2GZG8">
    <property type="interactions" value="144"/>
</dbReference>
<dbReference type="InParanoid" id="L2GZG8"/>
<dbReference type="InterPro" id="IPR036898">
    <property type="entry name" value="RNA_pol_Rpb7-like_N_sf"/>
</dbReference>
<dbReference type="Gene3D" id="3.30.1490.120">
    <property type="entry name" value="RNA polymerase Rpb7-like, N-terminal domain"/>
    <property type="match status" value="1"/>
</dbReference>
<evidence type="ECO:0000256" key="2">
    <source>
        <dbReference type="ARBA" id="ARBA00022478"/>
    </source>
</evidence>
<dbReference type="OMA" id="IVNTIHV"/>
<dbReference type="InterPro" id="IPR045113">
    <property type="entry name" value="Rpb7-like"/>
</dbReference>
<sequence>MFRTILIEDNISILPTSKDHLTSLYMATNKKYTNRIIPNEGIGIRVKEIKKINGKELVEGCYIIYLEFILITYKLFKDEIVEATIIKQDENGIYLMHSIVNTIHVKILFPGTVKKYFVMKDSPEKHMCWCWTYKNDNFYFKNGQFVRCKIVHVSYTPFLVEARMDDNGLGPKEWW</sequence>
<dbReference type="EMBL" id="GL877404">
    <property type="protein sequence ID" value="ELA48470.1"/>
    <property type="molecule type" value="Genomic_DNA"/>
</dbReference>
<dbReference type="SUPFAM" id="SSF88798">
    <property type="entry name" value="N-terminal, heterodimerisation domain of RBP7 (RpoE)"/>
    <property type="match status" value="1"/>
</dbReference>
<dbReference type="GO" id="GO:0006352">
    <property type="term" value="P:DNA-templated transcription initiation"/>
    <property type="evidence" value="ECO:0007669"/>
    <property type="project" value="InterPro"/>
</dbReference>
<dbReference type="GO" id="GO:0000428">
    <property type="term" value="C:DNA-directed RNA polymerase complex"/>
    <property type="evidence" value="ECO:0007669"/>
    <property type="project" value="UniProtKB-KW"/>
</dbReference>
<evidence type="ECO:0000313" key="4">
    <source>
        <dbReference type="EMBL" id="ELA48470.1"/>
    </source>
</evidence>
<evidence type="ECO:0000256" key="3">
    <source>
        <dbReference type="ARBA" id="ARBA00023163"/>
    </source>
</evidence>
<dbReference type="RefSeq" id="XP_008073099.1">
    <property type="nucleotide sequence ID" value="XM_008074908.1"/>
</dbReference>
<dbReference type="OrthoDB" id="10256606at2759"/>
<evidence type="ECO:0000313" key="5">
    <source>
        <dbReference type="Proteomes" id="UP000011081"/>
    </source>
</evidence>
<keyword evidence="2" id="KW-0240">DNA-directed RNA polymerase</keyword>
<accession>L2GZG8</accession>
<comment type="subcellular location">
    <subcellularLocation>
        <location evidence="1">Nucleus</location>
    </subcellularLocation>
</comment>
<dbReference type="Gene3D" id="2.40.50.140">
    <property type="entry name" value="Nucleic acid-binding proteins"/>
    <property type="match status" value="1"/>
</dbReference>
<dbReference type="GO" id="GO:0005634">
    <property type="term" value="C:nucleus"/>
    <property type="evidence" value="ECO:0007669"/>
    <property type="project" value="UniProtKB-SubCell"/>
</dbReference>
<evidence type="ECO:0000256" key="1">
    <source>
        <dbReference type="ARBA" id="ARBA00004123"/>
    </source>
</evidence>
<proteinExistence type="predicted"/>
<keyword evidence="3" id="KW-0804">Transcription</keyword>
<dbReference type="PANTHER" id="PTHR12709">
    <property type="entry name" value="DNA-DIRECTED RNA POLYMERASE II, III"/>
    <property type="match status" value="1"/>
</dbReference>
<gene>
    <name evidence="4" type="ORF">VCUG_00079</name>
</gene>
<reference evidence="5" key="1">
    <citation type="submission" date="2011-03" db="EMBL/GenBank/DDBJ databases">
        <title>The genome sequence of Vavraia culicis strain floridensis.</title>
        <authorList>
            <consortium name="The Broad Institute Genome Sequencing Platform"/>
            <person name="Cuomo C."/>
            <person name="Becnel J."/>
            <person name="Sanscrainte N."/>
            <person name="Young S.K."/>
            <person name="Zeng Q."/>
            <person name="Gargeya S."/>
            <person name="Fitzgerald M."/>
            <person name="Haas B."/>
            <person name="Abouelleil A."/>
            <person name="Alvarado L."/>
            <person name="Arachchi H.M."/>
            <person name="Berlin A."/>
            <person name="Chapman S.B."/>
            <person name="Gearin G."/>
            <person name="Goldberg J."/>
            <person name="Griggs A."/>
            <person name="Gujja S."/>
            <person name="Hansen M."/>
            <person name="Heiman D."/>
            <person name="Howarth C."/>
            <person name="Larimer J."/>
            <person name="Lui A."/>
            <person name="MacDonald P.J.P."/>
            <person name="McCowen C."/>
            <person name="Montmayeur A."/>
            <person name="Murphy C."/>
            <person name="Neiman D."/>
            <person name="Pearson M."/>
            <person name="Priest M."/>
            <person name="Roberts A."/>
            <person name="Saif S."/>
            <person name="Shea T."/>
            <person name="Sisk P."/>
            <person name="Stolte C."/>
            <person name="Sykes S."/>
            <person name="Wortman J."/>
            <person name="Nusbaum C."/>
            <person name="Birren B."/>
        </authorList>
    </citation>
    <scope>NUCLEOTIDE SEQUENCE [LARGE SCALE GENOMIC DNA]</scope>
    <source>
        <strain evidence="5">floridensis</strain>
    </source>
</reference>
<dbReference type="InterPro" id="IPR012340">
    <property type="entry name" value="NA-bd_OB-fold"/>
</dbReference>
<dbReference type="HOGENOM" id="CLU_073901_2_0_1"/>
<dbReference type="AlphaFoldDB" id="L2GZG8"/>
<dbReference type="STRING" id="948595.L2GZG8"/>